<dbReference type="Pfam" id="PF13476">
    <property type="entry name" value="AAA_23"/>
    <property type="match status" value="1"/>
</dbReference>
<dbReference type="Gene3D" id="3.40.50.300">
    <property type="entry name" value="P-loop containing nucleotide triphosphate hydrolases"/>
    <property type="match status" value="2"/>
</dbReference>
<dbReference type="InterPro" id="IPR038729">
    <property type="entry name" value="Rad50/SbcC_AAA"/>
</dbReference>
<evidence type="ECO:0000313" key="2">
    <source>
        <dbReference type="EMBL" id="MDR6962084.1"/>
    </source>
</evidence>
<name>A0AAW8MKP4_9PSED</name>
<organism evidence="2 3">
    <name type="scientific">Pseudomonas brassicacearum</name>
    <dbReference type="NCBI Taxonomy" id="930166"/>
    <lineage>
        <taxon>Bacteria</taxon>
        <taxon>Pseudomonadati</taxon>
        <taxon>Pseudomonadota</taxon>
        <taxon>Gammaproteobacteria</taxon>
        <taxon>Pseudomonadales</taxon>
        <taxon>Pseudomonadaceae</taxon>
        <taxon>Pseudomonas</taxon>
    </lineage>
</organism>
<proteinExistence type="predicted"/>
<protein>
    <submittedName>
        <fullName evidence="2">Energy-coupling factor transporter ATP-binding protein EcfA2</fullName>
    </submittedName>
</protein>
<gene>
    <name evidence="2" type="ORF">J2W43_006105</name>
</gene>
<dbReference type="SUPFAM" id="SSF52540">
    <property type="entry name" value="P-loop containing nucleoside triphosphate hydrolases"/>
    <property type="match status" value="1"/>
</dbReference>
<comment type="caution">
    <text evidence="2">The sequence shown here is derived from an EMBL/GenBank/DDBJ whole genome shotgun (WGS) entry which is preliminary data.</text>
</comment>
<dbReference type="RefSeq" id="WP_310368805.1">
    <property type="nucleotide sequence ID" value="NZ_JAVDVC010000027.1"/>
</dbReference>
<accession>A0AAW8MKP4</accession>
<keyword evidence="2" id="KW-0067">ATP-binding</keyword>
<dbReference type="PANTHER" id="PTHR32114:SF2">
    <property type="entry name" value="ABC TRANSPORTER ABCH.3"/>
    <property type="match status" value="1"/>
</dbReference>
<dbReference type="EMBL" id="JAVDVC010000027">
    <property type="protein sequence ID" value="MDR6962084.1"/>
    <property type="molecule type" value="Genomic_DNA"/>
</dbReference>
<evidence type="ECO:0000259" key="1">
    <source>
        <dbReference type="Pfam" id="PF13476"/>
    </source>
</evidence>
<reference evidence="2" key="1">
    <citation type="submission" date="2023-07" db="EMBL/GenBank/DDBJ databases">
        <title>Sorghum-associated microbial communities from plants grown in Nebraska, USA.</title>
        <authorList>
            <person name="Schachtman D."/>
        </authorList>
    </citation>
    <scope>NUCLEOTIDE SEQUENCE</scope>
    <source>
        <strain evidence="2">3432</strain>
    </source>
</reference>
<feature type="domain" description="Rad50/SbcC-type AAA" evidence="1">
    <location>
        <begin position="120"/>
        <end position="282"/>
    </location>
</feature>
<dbReference type="Proteomes" id="UP001252613">
    <property type="component" value="Unassembled WGS sequence"/>
</dbReference>
<dbReference type="PANTHER" id="PTHR32114">
    <property type="entry name" value="ABC TRANSPORTER ABCH.3"/>
    <property type="match status" value="1"/>
</dbReference>
<dbReference type="GO" id="GO:0005524">
    <property type="term" value="F:ATP binding"/>
    <property type="evidence" value="ECO:0007669"/>
    <property type="project" value="UniProtKB-KW"/>
</dbReference>
<keyword evidence="2" id="KW-0547">Nucleotide-binding</keyword>
<evidence type="ECO:0000313" key="3">
    <source>
        <dbReference type="Proteomes" id="UP001252613"/>
    </source>
</evidence>
<dbReference type="GO" id="GO:0016887">
    <property type="term" value="F:ATP hydrolysis activity"/>
    <property type="evidence" value="ECO:0007669"/>
    <property type="project" value="InterPro"/>
</dbReference>
<dbReference type="GO" id="GO:0006302">
    <property type="term" value="P:double-strand break repair"/>
    <property type="evidence" value="ECO:0007669"/>
    <property type="project" value="InterPro"/>
</dbReference>
<sequence>MTTANRPLHLHTLDSLCGDLIAGLSVGVGDDGSTFQLKSSASRGVLCWYTKNKTRWAANVQTTDVEAIVDAAIAVPAPPHTPAHATRSDSPRRFFLVSIQAHQFAGLHHAGTSQAKPNDFAFEVKSGVTLFEGYNGCGKTSLINAIIWALTGEVLRPQRPPESGSKDFNFEVNESAIHAAPPVVPLPDPALELLATQAIPVNTWVELVFEDQDSQRYPVRRSLKRAARNVLKEEISGLDEMGLDPISTRVGTTIPGILPYVQVGSTSALGQAVSELTGMAPLVQLANHAQKAKKKIDGDLSKSKRSELEESDEAYIVTRSDLMDLIHKHTLDIEEEAIPLPSDDATLEAKLDELADQLETLKSSGLEHAKLVLGDAFDAQNEKQRSDLVKSISPALSAVGKLGTLPSIARLGGLTRLSNDEAAPIRDFISVVRKEAEELVEIAAEPNKAARVRLYARVAAWIREHPGLHDENNCAVCGHNLDGVVDDITGQKIKDHIGGAAKEGDYAGQTFTTWANHVVGEITTLLPAAIAAEARRDLPESPTLLLRQAVVDELFRDTAFTGSLAPLKQSVAEACDHGLEFFPKFNFIASPEMGGGRAELEVLNKLIYRVERALAYPEWRKRATSARNSFMAEVIGQEATAERETVPSSLVGLLQKLQAVVTAIAPIDDAAVKQKRLMAELKRRRNFEQRLKAYGEASLALKECVTVGELAEQQVLLLQKRLHSSATAWRQKIYSSAFPSTSLELVDTRMSGSGELQLLVGANRLAAPAQHVSNASALRASLLGFYLAYWQYMLSERGGLQLLLLDDPQELLDGDNRDRLAEAIYEIYKANAQLIITTHDTRFALAVARRLQGKPVPFNHQYVHPATATRGTIFLTPSVTRVQAAFDQFKALPDDARAAQDYLAECRIFLEGRMGDLFDDRAYPAAATVSFAPTLSDHLGRLRGLIKNPPNELFKSQVIRGFVNDHALNDGSPTLGLLNKSHHRDKERIRPQDVFDIKEHLERLRKGVERAHEEFRTFNRREPLAIPSTNLAALCPAEVPEFQVFIRASLKAFVRGASVGDSQEVEFEEITSDWFQSKAFFYIRSNTLGFAGPQGSVAIVEIEASAPMDRQIVIARTEKEVFARRLLKPQHSEFVALAAEPPDPRKSPPTQLLHEKQVLLHSIVGMFFGSLDFVPSSKNEAVQIPAVPQIQKVQSAYRIKEDSAVPLALPGQIALGGAAIAMDEFDAHLDEYVALHLDDGSSLFKRVGAKLPAPLQHLRQFESIGGLGLADVLAIDCEHNGLRRVMHAVSIIGVLYR</sequence>
<dbReference type="InterPro" id="IPR027417">
    <property type="entry name" value="P-loop_NTPase"/>
</dbReference>